<comment type="caution">
    <text evidence="2">The sequence shown here is derived from an EMBL/GenBank/DDBJ whole genome shotgun (WGS) entry which is preliminary data.</text>
</comment>
<dbReference type="EMBL" id="JAWZYT010005929">
    <property type="protein sequence ID" value="KAK4289242.1"/>
    <property type="molecule type" value="Genomic_DNA"/>
</dbReference>
<dbReference type="Proteomes" id="UP001292094">
    <property type="component" value="Unassembled WGS sequence"/>
</dbReference>
<feature type="region of interest" description="Disordered" evidence="1">
    <location>
        <begin position="64"/>
        <end position="88"/>
    </location>
</feature>
<name>A0AAE1NH55_9EUCA</name>
<keyword evidence="3" id="KW-1185">Reference proteome</keyword>
<organism evidence="2 3">
    <name type="scientific">Petrolisthes manimaculis</name>
    <dbReference type="NCBI Taxonomy" id="1843537"/>
    <lineage>
        <taxon>Eukaryota</taxon>
        <taxon>Metazoa</taxon>
        <taxon>Ecdysozoa</taxon>
        <taxon>Arthropoda</taxon>
        <taxon>Crustacea</taxon>
        <taxon>Multicrustacea</taxon>
        <taxon>Malacostraca</taxon>
        <taxon>Eumalacostraca</taxon>
        <taxon>Eucarida</taxon>
        <taxon>Decapoda</taxon>
        <taxon>Pleocyemata</taxon>
        <taxon>Anomura</taxon>
        <taxon>Galatheoidea</taxon>
        <taxon>Porcellanidae</taxon>
        <taxon>Petrolisthes</taxon>
    </lineage>
</organism>
<sequence length="141" mass="15167">MLTSLPSLHADITTFTSCCYTYTLHHHHFMTRLSEFTSNFPDSEMTLQHVVALLSVCGTPVPHSSPSHPWQVKDTPSPPPLAAARVAEADNQSSAFTARLRIADALPGQKYITVVNKKRSPTHVPGYIRAGSGEGGGGWGG</sequence>
<evidence type="ECO:0000313" key="2">
    <source>
        <dbReference type="EMBL" id="KAK4289242.1"/>
    </source>
</evidence>
<reference evidence="2" key="1">
    <citation type="submission" date="2023-11" db="EMBL/GenBank/DDBJ databases">
        <title>Genome assemblies of two species of porcelain crab, Petrolisthes cinctipes and Petrolisthes manimaculis (Anomura: Porcellanidae).</title>
        <authorList>
            <person name="Angst P."/>
        </authorList>
    </citation>
    <scope>NUCLEOTIDE SEQUENCE</scope>
    <source>
        <strain evidence="2">PB745_02</strain>
        <tissue evidence="2">Gill</tissue>
    </source>
</reference>
<dbReference type="AlphaFoldDB" id="A0AAE1NH55"/>
<evidence type="ECO:0000256" key="1">
    <source>
        <dbReference type="SAM" id="MobiDB-lite"/>
    </source>
</evidence>
<accession>A0AAE1NH55</accession>
<gene>
    <name evidence="2" type="ORF">Pmani_037773</name>
</gene>
<proteinExistence type="predicted"/>
<protein>
    <submittedName>
        <fullName evidence="2">Uncharacterized protein</fullName>
    </submittedName>
</protein>
<evidence type="ECO:0000313" key="3">
    <source>
        <dbReference type="Proteomes" id="UP001292094"/>
    </source>
</evidence>